<dbReference type="GO" id="GO:0016646">
    <property type="term" value="F:oxidoreductase activity, acting on the CH-NH group of donors, NAD or NADP as acceptor"/>
    <property type="evidence" value="ECO:0007669"/>
    <property type="project" value="UniProtKB-ARBA"/>
</dbReference>
<dbReference type="Gene3D" id="2.30.110.10">
    <property type="entry name" value="Electron Transport, Fmn-binding Protein, Chain A"/>
    <property type="match status" value="1"/>
</dbReference>
<dbReference type="InterPro" id="IPR002563">
    <property type="entry name" value="Flavin_Rdtase-like_dom"/>
</dbReference>
<gene>
    <name evidence="5" type="ORF">C3Y92_15265</name>
</gene>
<evidence type="ECO:0000256" key="3">
    <source>
        <dbReference type="ARBA" id="ARBA00038054"/>
    </source>
</evidence>
<accession>A0A4P6HMQ8</accession>
<proteinExistence type="inferred from homology"/>
<dbReference type="SUPFAM" id="SSF50475">
    <property type="entry name" value="FMN-binding split barrel"/>
    <property type="match status" value="1"/>
</dbReference>
<dbReference type="InterPro" id="IPR052174">
    <property type="entry name" value="Flavoredoxin"/>
</dbReference>
<evidence type="ECO:0000256" key="1">
    <source>
        <dbReference type="ARBA" id="ARBA00001917"/>
    </source>
</evidence>
<reference evidence="5 6" key="1">
    <citation type="submission" date="2018-02" db="EMBL/GenBank/DDBJ databases">
        <title>Genome sequence of Desulfovibrio carbinolicus DSM 3852.</title>
        <authorList>
            <person name="Wilbanks E."/>
            <person name="Skennerton C.T."/>
            <person name="Orphan V.J."/>
        </authorList>
    </citation>
    <scope>NUCLEOTIDE SEQUENCE [LARGE SCALE GENOMIC DNA]</scope>
    <source>
        <strain evidence="5 6">DSM 3852</strain>
    </source>
</reference>
<evidence type="ECO:0000313" key="6">
    <source>
        <dbReference type="Proteomes" id="UP000293296"/>
    </source>
</evidence>
<name>A0A4P6HMQ8_9BACT</name>
<comment type="similarity">
    <text evidence="3">Belongs to the flavoredoxin family.</text>
</comment>
<evidence type="ECO:0000313" key="5">
    <source>
        <dbReference type="EMBL" id="QAZ68513.1"/>
    </source>
</evidence>
<comment type="cofactor">
    <cofactor evidence="1">
        <name>FMN</name>
        <dbReference type="ChEBI" id="CHEBI:58210"/>
    </cofactor>
</comment>
<dbReference type="GO" id="GO:0010181">
    <property type="term" value="F:FMN binding"/>
    <property type="evidence" value="ECO:0007669"/>
    <property type="project" value="InterPro"/>
</dbReference>
<keyword evidence="2" id="KW-0285">Flavoprotein</keyword>
<dbReference type="InterPro" id="IPR012349">
    <property type="entry name" value="Split_barrel_FMN-bd"/>
</dbReference>
<dbReference type="SMART" id="SM00903">
    <property type="entry name" value="Flavin_Reduct"/>
    <property type="match status" value="1"/>
</dbReference>
<dbReference type="RefSeq" id="WP_129354024.1">
    <property type="nucleotide sequence ID" value="NZ_CP026538.1"/>
</dbReference>
<organism evidence="5 6">
    <name type="scientific">Solidesulfovibrio carbinolicus</name>
    <dbReference type="NCBI Taxonomy" id="296842"/>
    <lineage>
        <taxon>Bacteria</taxon>
        <taxon>Pseudomonadati</taxon>
        <taxon>Thermodesulfobacteriota</taxon>
        <taxon>Desulfovibrionia</taxon>
        <taxon>Desulfovibrionales</taxon>
        <taxon>Desulfovibrionaceae</taxon>
        <taxon>Solidesulfovibrio</taxon>
    </lineage>
</organism>
<feature type="domain" description="Flavin reductase like" evidence="4">
    <location>
        <begin position="11"/>
        <end position="152"/>
    </location>
</feature>
<keyword evidence="6" id="KW-1185">Reference proteome</keyword>
<protein>
    <submittedName>
        <fullName evidence="5">Flavin reductase family protein</fullName>
    </submittedName>
</protein>
<dbReference type="PANTHER" id="PTHR43567:SF1">
    <property type="entry name" value="FLAVOREDOXIN"/>
    <property type="match status" value="1"/>
</dbReference>
<dbReference type="EMBL" id="CP026538">
    <property type="protein sequence ID" value="QAZ68513.1"/>
    <property type="molecule type" value="Genomic_DNA"/>
</dbReference>
<dbReference type="KEGG" id="dcb:C3Y92_15265"/>
<dbReference type="Proteomes" id="UP000293296">
    <property type="component" value="Chromosome"/>
</dbReference>
<evidence type="ECO:0000256" key="2">
    <source>
        <dbReference type="ARBA" id="ARBA00022630"/>
    </source>
</evidence>
<evidence type="ECO:0000259" key="4">
    <source>
        <dbReference type="SMART" id="SM00903"/>
    </source>
</evidence>
<dbReference type="PANTHER" id="PTHR43567">
    <property type="entry name" value="FLAVOREDOXIN-RELATED-RELATED"/>
    <property type="match status" value="1"/>
</dbReference>
<sequence length="190" mass="20854">MEKVRLDPNQLPPMPVALVGTLAEGRANFMAAAWITRVTIKPPRIGVGINHRQWTHGRIQETGAFSLCFPGPDLVEKTDYCGLASGRNADKSAIFDVYYGDTPGAPLIRECPLCYEVVLDQAVDLATHTFFIGEIKTVWADEAIAADGKIAVEKWNPLLLTMPDNRYWTLGNQVADAWSVGKALKKGEAK</sequence>
<dbReference type="Pfam" id="PF01613">
    <property type="entry name" value="Flavin_Reduct"/>
    <property type="match status" value="1"/>
</dbReference>
<dbReference type="OrthoDB" id="9794638at2"/>
<dbReference type="AlphaFoldDB" id="A0A4P6HMQ8"/>